<protein>
    <submittedName>
        <fullName evidence="2">Uncharacterized protein</fullName>
    </submittedName>
</protein>
<evidence type="ECO:0000313" key="2">
    <source>
        <dbReference type="EMBL" id="KAL3629212.1"/>
    </source>
</evidence>
<dbReference type="AlphaFoldDB" id="A0ABD3CIA6"/>
<comment type="caution">
    <text evidence="2">The sequence shown here is derived from an EMBL/GenBank/DDBJ whole genome shotgun (WGS) entry which is preliminary data.</text>
</comment>
<name>A0ABD3CIA6_9LAMI</name>
<evidence type="ECO:0000256" key="1">
    <source>
        <dbReference type="SAM" id="MobiDB-lite"/>
    </source>
</evidence>
<reference evidence="3" key="1">
    <citation type="journal article" date="2024" name="IScience">
        <title>Strigolactones Initiate the Formation of Haustorium-like Structures in Castilleja.</title>
        <authorList>
            <person name="Buerger M."/>
            <person name="Peterson D."/>
            <person name="Chory J."/>
        </authorList>
    </citation>
    <scope>NUCLEOTIDE SEQUENCE [LARGE SCALE GENOMIC DNA]</scope>
</reference>
<dbReference type="Proteomes" id="UP001632038">
    <property type="component" value="Unassembled WGS sequence"/>
</dbReference>
<accession>A0ABD3CIA6</accession>
<feature type="compositionally biased region" description="Polar residues" evidence="1">
    <location>
        <begin position="18"/>
        <end position="30"/>
    </location>
</feature>
<organism evidence="2 3">
    <name type="scientific">Castilleja foliolosa</name>
    <dbReference type="NCBI Taxonomy" id="1961234"/>
    <lineage>
        <taxon>Eukaryota</taxon>
        <taxon>Viridiplantae</taxon>
        <taxon>Streptophyta</taxon>
        <taxon>Embryophyta</taxon>
        <taxon>Tracheophyta</taxon>
        <taxon>Spermatophyta</taxon>
        <taxon>Magnoliopsida</taxon>
        <taxon>eudicotyledons</taxon>
        <taxon>Gunneridae</taxon>
        <taxon>Pentapetalae</taxon>
        <taxon>asterids</taxon>
        <taxon>lamiids</taxon>
        <taxon>Lamiales</taxon>
        <taxon>Orobanchaceae</taxon>
        <taxon>Pedicularideae</taxon>
        <taxon>Castillejinae</taxon>
        <taxon>Castilleja</taxon>
    </lineage>
</organism>
<evidence type="ECO:0000313" key="3">
    <source>
        <dbReference type="Proteomes" id="UP001632038"/>
    </source>
</evidence>
<keyword evidence="3" id="KW-1185">Reference proteome</keyword>
<gene>
    <name evidence="2" type="ORF">CASFOL_026434</name>
</gene>
<sequence length="49" mass="5191">MGGDLAGQQLRLKDGSAATRSGESPISTRTPAPRELHTAWRGVAAEMVR</sequence>
<dbReference type="EMBL" id="JAVIJP010000034">
    <property type="protein sequence ID" value="KAL3629212.1"/>
    <property type="molecule type" value="Genomic_DNA"/>
</dbReference>
<proteinExistence type="predicted"/>
<feature type="region of interest" description="Disordered" evidence="1">
    <location>
        <begin position="1"/>
        <end position="37"/>
    </location>
</feature>